<proteinExistence type="predicted"/>
<protein>
    <submittedName>
        <fullName evidence="4">Uncharacterized protein</fullName>
    </submittedName>
</protein>
<evidence type="ECO:0000256" key="1">
    <source>
        <dbReference type="SAM" id="Coils"/>
    </source>
</evidence>
<accession>A0AAP8LSJ0</accession>
<evidence type="ECO:0000256" key="2">
    <source>
        <dbReference type="SAM" id="MobiDB-lite"/>
    </source>
</evidence>
<feature type="region of interest" description="Disordered" evidence="2">
    <location>
        <begin position="211"/>
        <end position="300"/>
    </location>
</feature>
<feature type="transmembrane region" description="Helical" evidence="3">
    <location>
        <begin position="26"/>
        <end position="46"/>
    </location>
</feature>
<evidence type="ECO:0000256" key="3">
    <source>
        <dbReference type="SAM" id="Phobius"/>
    </source>
</evidence>
<keyword evidence="3" id="KW-0472">Membrane</keyword>
<sequence length="300" mass="33389">MIRDNNCALGKCSNVLHPKYRKFRRLSSLAFIVLISFSMVCFSGCADSNAEFKSLQKTCENLKVKVNAASKSLKDAVNDAKNKTSQISAEDVEDSSVLDNLNSLFDEVKNEDFSTISCLADNANDIKNSNKELNNRLENYKDKTKQLQQASDDVQVSYRKHVLSEAKKIADDAVGKVKDPKVIDNLNEAINNNDIDAIPDAVKAVNESIEAKNKEDEEARKESQKKRLPATVRKQPTNNVNPQPQQQPQQQPQTNQGQVSQNYVHPGSFCSQEGATGVTTKGTPMVCISRDGDRPRWRRG</sequence>
<feature type="compositionally biased region" description="Low complexity" evidence="2">
    <location>
        <begin position="235"/>
        <end position="262"/>
    </location>
</feature>
<name>A0AAP8LSJ0_GARVA</name>
<gene>
    <name evidence="4" type="ORF">CYJ61_02605</name>
</gene>
<comment type="caution">
    <text evidence="4">The sequence shown here is derived from an EMBL/GenBank/DDBJ whole genome shotgun (WGS) entry which is preliminary data.</text>
</comment>
<evidence type="ECO:0000313" key="5">
    <source>
        <dbReference type="Proteomes" id="UP000234905"/>
    </source>
</evidence>
<feature type="compositionally biased region" description="Basic and acidic residues" evidence="2">
    <location>
        <begin position="211"/>
        <end position="222"/>
    </location>
</feature>
<reference evidence="4 5" key="1">
    <citation type="submission" date="2017-12" db="EMBL/GenBank/DDBJ databases">
        <title>Phylogenetic diversity of female urinary microbiome.</title>
        <authorList>
            <person name="Thomas-White K."/>
            <person name="Wolfe A.J."/>
        </authorList>
    </citation>
    <scope>NUCLEOTIDE SEQUENCE [LARGE SCALE GENOMIC DNA]</scope>
    <source>
        <strain evidence="4 5">UMB0682</strain>
    </source>
</reference>
<feature type="coiled-coil region" evidence="1">
    <location>
        <begin position="116"/>
        <end position="150"/>
    </location>
</feature>
<dbReference type="AlphaFoldDB" id="A0AAP8LSJ0"/>
<feature type="coiled-coil region" evidence="1">
    <location>
        <begin position="45"/>
        <end position="79"/>
    </location>
</feature>
<keyword evidence="1" id="KW-0175">Coiled coil</keyword>
<keyword evidence="3" id="KW-1133">Transmembrane helix</keyword>
<feature type="compositionally biased region" description="Polar residues" evidence="2">
    <location>
        <begin position="269"/>
        <end position="282"/>
    </location>
</feature>
<evidence type="ECO:0000313" key="4">
    <source>
        <dbReference type="EMBL" id="PKZ60292.1"/>
    </source>
</evidence>
<dbReference type="Proteomes" id="UP000234905">
    <property type="component" value="Unassembled WGS sequence"/>
</dbReference>
<keyword evidence="3" id="KW-0812">Transmembrane</keyword>
<organism evidence="4 5">
    <name type="scientific">Gardnerella vaginalis</name>
    <dbReference type="NCBI Taxonomy" id="2702"/>
    <lineage>
        <taxon>Bacteria</taxon>
        <taxon>Bacillati</taxon>
        <taxon>Actinomycetota</taxon>
        <taxon>Actinomycetes</taxon>
        <taxon>Bifidobacteriales</taxon>
        <taxon>Bifidobacteriaceae</taxon>
        <taxon>Gardnerella</taxon>
    </lineage>
</organism>
<feature type="compositionally biased region" description="Basic and acidic residues" evidence="2">
    <location>
        <begin position="290"/>
        <end position="300"/>
    </location>
</feature>
<dbReference type="EMBL" id="PKJN01000001">
    <property type="protein sequence ID" value="PKZ60292.1"/>
    <property type="molecule type" value="Genomic_DNA"/>
</dbReference>